<dbReference type="Pfam" id="PF07727">
    <property type="entry name" value="RVT_2"/>
    <property type="match status" value="1"/>
</dbReference>
<dbReference type="Proteomes" id="UP000075243">
    <property type="component" value="Chromosome 1"/>
</dbReference>
<reference evidence="2 3" key="1">
    <citation type="journal article" date="2012" name="Nat. Biotechnol.">
        <title>Draft genome sequence of pigeonpea (Cajanus cajan), an orphan legume crop of resource-poor farmers.</title>
        <authorList>
            <person name="Varshney R.K."/>
            <person name="Chen W."/>
            <person name="Li Y."/>
            <person name="Bharti A.K."/>
            <person name="Saxena R.K."/>
            <person name="Schlueter J.A."/>
            <person name="Donoghue M.T."/>
            <person name="Azam S."/>
            <person name="Fan G."/>
            <person name="Whaley A.M."/>
            <person name="Farmer A.D."/>
            <person name="Sheridan J."/>
            <person name="Iwata A."/>
            <person name="Tuteja R."/>
            <person name="Penmetsa R.V."/>
            <person name="Wu W."/>
            <person name="Upadhyaya H.D."/>
            <person name="Yang S.P."/>
            <person name="Shah T."/>
            <person name="Saxena K.B."/>
            <person name="Michael T."/>
            <person name="McCombie W.R."/>
            <person name="Yang B."/>
            <person name="Zhang G."/>
            <person name="Yang H."/>
            <person name="Wang J."/>
            <person name="Spillane C."/>
            <person name="Cook D.R."/>
            <person name="May G.D."/>
            <person name="Xu X."/>
            <person name="Jackson S.A."/>
        </authorList>
    </citation>
    <scope>NUCLEOTIDE SEQUENCE [LARGE SCALE GENOMIC DNA]</scope>
    <source>
        <strain evidence="3">cv. Asha</strain>
    </source>
</reference>
<accession>A0A151UB70</accession>
<dbReference type="Gramene" id="C.cajan_20223.t">
    <property type="protein sequence ID" value="C.cajan_20223.t"/>
    <property type="gene ID" value="C.cajan_20223"/>
</dbReference>
<dbReference type="PANTHER" id="PTHR11439:SF467">
    <property type="entry name" value="INTEGRASE CATALYTIC DOMAIN-CONTAINING PROTEIN"/>
    <property type="match status" value="1"/>
</dbReference>
<evidence type="ECO:0000313" key="2">
    <source>
        <dbReference type="EMBL" id="KYP76576.1"/>
    </source>
</evidence>
<dbReference type="PANTHER" id="PTHR11439">
    <property type="entry name" value="GAG-POL-RELATED RETROTRANSPOSON"/>
    <property type="match status" value="1"/>
</dbReference>
<keyword evidence="3" id="KW-1185">Reference proteome</keyword>
<gene>
    <name evidence="2" type="ORF">KK1_020824</name>
</gene>
<dbReference type="EMBL" id="CM003603">
    <property type="protein sequence ID" value="KYP76576.1"/>
    <property type="molecule type" value="Genomic_DNA"/>
</dbReference>
<sequence length="201" mass="22726">MTTRAKVGIFKPKTYVVAVHQECDHIVEPNSVKEVLSKLEWCSAMKEEFEALQKNATWDLVDLPTGCKPIDCRCVFRSKYNADGSFQIIILNSKLNSLFSLKDLGPLKYFLGIEVSNSTKDVILLSQIKYIIGLFHKAKMHESKPQTTPMVPGLKLSATRSSFVPDPTFYRSVVGGLQYISITRPELCYSINKVCQYMHNP</sequence>
<evidence type="ECO:0000313" key="3">
    <source>
        <dbReference type="Proteomes" id="UP000075243"/>
    </source>
</evidence>
<dbReference type="AlphaFoldDB" id="A0A151UB70"/>
<evidence type="ECO:0000259" key="1">
    <source>
        <dbReference type="Pfam" id="PF07727"/>
    </source>
</evidence>
<feature type="domain" description="Reverse transcriptase Ty1/copia-type" evidence="1">
    <location>
        <begin position="92"/>
        <end position="151"/>
    </location>
</feature>
<dbReference type="OMA" id="PLATNCK"/>
<organism evidence="2 3">
    <name type="scientific">Cajanus cajan</name>
    <name type="common">Pigeon pea</name>
    <name type="synonym">Cajanus indicus</name>
    <dbReference type="NCBI Taxonomy" id="3821"/>
    <lineage>
        <taxon>Eukaryota</taxon>
        <taxon>Viridiplantae</taxon>
        <taxon>Streptophyta</taxon>
        <taxon>Embryophyta</taxon>
        <taxon>Tracheophyta</taxon>
        <taxon>Spermatophyta</taxon>
        <taxon>Magnoliopsida</taxon>
        <taxon>eudicotyledons</taxon>
        <taxon>Gunneridae</taxon>
        <taxon>Pentapetalae</taxon>
        <taxon>rosids</taxon>
        <taxon>fabids</taxon>
        <taxon>Fabales</taxon>
        <taxon>Fabaceae</taxon>
        <taxon>Papilionoideae</taxon>
        <taxon>50 kb inversion clade</taxon>
        <taxon>NPAAA clade</taxon>
        <taxon>indigoferoid/millettioid clade</taxon>
        <taxon>Phaseoleae</taxon>
        <taxon>Cajanus</taxon>
    </lineage>
</organism>
<name>A0A151UB70_CAJCA</name>
<protein>
    <recommendedName>
        <fullName evidence="1">Reverse transcriptase Ty1/copia-type domain-containing protein</fullName>
    </recommendedName>
</protein>
<proteinExistence type="predicted"/>
<dbReference type="InterPro" id="IPR013103">
    <property type="entry name" value="RVT_2"/>
</dbReference>